<dbReference type="AlphaFoldDB" id="A0A2T1M057"/>
<evidence type="ECO:0000313" key="2">
    <source>
        <dbReference type="EMBL" id="PSF38068.1"/>
    </source>
</evidence>
<dbReference type="Gene3D" id="2.60.120.380">
    <property type="match status" value="1"/>
</dbReference>
<keyword evidence="1" id="KW-0732">Signal</keyword>
<protein>
    <submittedName>
        <fullName evidence="2">Uncharacterized protein</fullName>
    </submittedName>
</protein>
<keyword evidence="3" id="KW-1185">Reference proteome</keyword>
<reference evidence="2 3" key="1">
    <citation type="submission" date="2018-03" db="EMBL/GenBank/DDBJ databases">
        <title>The ancient ancestry and fast evolution of plastids.</title>
        <authorList>
            <person name="Moore K.R."/>
            <person name="Magnabosco C."/>
            <person name="Momper L."/>
            <person name="Gold D.A."/>
            <person name="Bosak T."/>
            <person name="Fournier G.P."/>
        </authorList>
    </citation>
    <scope>NUCLEOTIDE SEQUENCE [LARGE SCALE GENOMIC DNA]</scope>
    <source>
        <strain evidence="2 3">CCALA 016</strain>
    </source>
</reference>
<dbReference type="EMBL" id="PXOH01000005">
    <property type="protein sequence ID" value="PSF38068.1"/>
    <property type="molecule type" value="Genomic_DNA"/>
</dbReference>
<reference evidence="2 3" key="2">
    <citation type="submission" date="2018-03" db="EMBL/GenBank/DDBJ databases">
        <authorList>
            <person name="Keele B.F."/>
        </authorList>
    </citation>
    <scope>NUCLEOTIDE SEQUENCE [LARGE SCALE GENOMIC DNA]</scope>
    <source>
        <strain evidence="2 3">CCALA 016</strain>
    </source>
</reference>
<dbReference type="Proteomes" id="UP000239001">
    <property type="component" value="Unassembled WGS sequence"/>
</dbReference>
<gene>
    <name evidence="2" type="ORF">C7H19_06240</name>
</gene>
<evidence type="ECO:0000313" key="3">
    <source>
        <dbReference type="Proteomes" id="UP000239001"/>
    </source>
</evidence>
<sequence length="136" mass="15179">MLRLLSFLLLFSVFNPISASVSEPMKTQIIAQCQRQDKPIIKSLRFARGSIGTTIQDKIAVCTTHDYLFSARAGQKIDVRLLTGDQTSFTVYSPSQLIYEADGVQSWSGRLPETGEYRLVIGTDVTANYTLEVTIR</sequence>
<feature type="chain" id="PRO_5015778920" evidence="1">
    <location>
        <begin position="20"/>
        <end position="136"/>
    </location>
</feature>
<name>A0A2T1M057_9CHRO</name>
<feature type="signal peptide" evidence="1">
    <location>
        <begin position="1"/>
        <end position="19"/>
    </location>
</feature>
<comment type="caution">
    <text evidence="2">The sequence shown here is derived from an EMBL/GenBank/DDBJ whole genome shotgun (WGS) entry which is preliminary data.</text>
</comment>
<organism evidence="2 3">
    <name type="scientific">Aphanothece hegewaldii CCALA 016</name>
    <dbReference type="NCBI Taxonomy" id="2107694"/>
    <lineage>
        <taxon>Bacteria</taxon>
        <taxon>Bacillati</taxon>
        <taxon>Cyanobacteriota</taxon>
        <taxon>Cyanophyceae</taxon>
        <taxon>Oscillatoriophycideae</taxon>
        <taxon>Chroococcales</taxon>
        <taxon>Aphanothecaceae</taxon>
        <taxon>Aphanothece</taxon>
    </lineage>
</organism>
<evidence type="ECO:0000256" key="1">
    <source>
        <dbReference type="SAM" id="SignalP"/>
    </source>
</evidence>
<dbReference type="OrthoDB" id="514905at2"/>
<accession>A0A2T1M057</accession>
<proteinExistence type="predicted"/>
<dbReference type="RefSeq" id="WP_106456035.1">
    <property type="nucleotide sequence ID" value="NZ_PXOH01000005.1"/>
</dbReference>